<comment type="caution">
    <text evidence="1">The sequence shown here is derived from an EMBL/GenBank/DDBJ whole genome shotgun (WGS) entry which is preliminary data.</text>
</comment>
<reference evidence="1" key="1">
    <citation type="submission" date="2020-04" db="EMBL/GenBank/DDBJ databases">
        <authorList>
            <person name="Sombolestani A."/>
        </authorList>
    </citation>
    <scope>NUCLEOTIDE SEQUENCE</scope>
    <source>
        <strain evidence="1">LMG1408</strain>
    </source>
</reference>
<protein>
    <recommendedName>
        <fullName evidence="3">Glycosyl transferase family 2</fullName>
    </recommendedName>
</protein>
<proteinExistence type="predicted"/>
<dbReference type="AlphaFoldDB" id="A0AB35AQN0"/>
<organism evidence="1 2">
    <name type="scientific">Gluconobacter oxydans</name>
    <name type="common">Gluconobacter suboxydans</name>
    <dbReference type="NCBI Taxonomy" id="442"/>
    <lineage>
        <taxon>Bacteria</taxon>
        <taxon>Pseudomonadati</taxon>
        <taxon>Pseudomonadota</taxon>
        <taxon>Alphaproteobacteria</taxon>
        <taxon>Acetobacterales</taxon>
        <taxon>Acetobacteraceae</taxon>
        <taxon>Gluconobacter</taxon>
    </lineage>
</organism>
<dbReference type="EMBL" id="JABCQL010000031">
    <property type="protein sequence ID" value="MBF0857226.1"/>
    <property type="molecule type" value="Genomic_DNA"/>
</dbReference>
<accession>A0AB35AQN0</accession>
<evidence type="ECO:0000313" key="2">
    <source>
        <dbReference type="Proteomes" id="UP000603665"/>
    </source>
</evidence>
<evidence type="ECO:0008006" key="3">
    <source>
        <dbReference type="Google" id="ProtNLM"/>
    </source>
</evidence>
<dbReference type="RefSeq" id="WP_081107003.1">
    <property type="nucleotide sequence ID" value="NZ_BJNM01000069.1"/>
</dbReference>
<dbReference type="Pfam" id="PF13704">
    <property type="entry name" value="Glyco_tranf_2_4"/>
    <property type="match status" value="1"/>
</dbReference>
<reference evidence="1" key="2">
    <citation type="submission" date="2023-10" db="EMBL/GenBank/DDBJ databases">
        <title>Description of novel Gluconobacter species.</title>
        <authorList>
            <person name="Cleenwerck I."/>
            <person name="Cnockaert M."/>
            <person name="Borremans W."/>
            <person name="Wieme A.D."/>
            <person name="De Vuyst L."/>
            <person name="Vandamme P."/>
        </authorList>
    </citation>
    <scope>NUCLEOTIDE SEQUENCE</scope>
    <source>
        <strain evidence="1">LMG1408</strain>
    </source>
</reference>
<dbReference type="Proteomes" id="UP000603665">
    <property type="component" value="Unassembled WGS sequence"/>
</dbReference>
<name>A0AB35AQN0_GLUOY</name>
<sequence length="384" mass="45430">MAKVRCITMQKNESKLLEAWIKYYGYLFGFDNLYILDNGSNESDIFEILNKYQKIGVNVDFSFNEKKDFDRKGEIISEIVHKWDDKNEDYDFVIPIDCDEFIILCDNGASISRSKIDNYLDNLIGKKEAFVMQKLFLNIPEDTSFFTPAIVPKSMFAKNTLGFLDHGFHHPRSSQSDETFITKLGYIHLHNKNFSDVLQAAKEKLEFYINTEDKDNLINYTGPGLHLVKYFFMDENIYKKSFLDNANVYIPDFHYLLDLLDVNLYNLFGTYSRYNINLKGKNGEFLVRYANKDKTEYNIGFFSENNYISNHEDLHGVSLDPLSHFSEYGHHENRKIDYLFSCKIEEFYKMYRVDFINENKLYSFKEKAMLKEDPLYFSKIHMRD</sequence>
<gene>
    <name evidence="1" type="ORF">HKD20_12045</name>
</gene>
<evidence type="ECO:0000313" key="1">
    <source>
        <dbReference type="EMBL" id="MBF0857226.1"/>
    </source>
</evidence>